<dbReference type="OrthoDB" id="9774769at2"/>
<evidence type="ECO:0000256" key="5">
    <source>
        <dbReference type="ARBA" id="ARBA00022927"/>
    </source>
</evidence>
<evidence type="ECO:0000256" key="10">
    <source>
        <dbReference type="ARBA" id="ARBA00060856"/>
    </source>
</evidence>
<keyword evidence="3 12" id="KW-1003">Cell membrane</keyword>
<comment type="similarity">
    <text evidence="12">Belongs to the SecD/SecF family. SecF subfamily.</text>
</comment>
<evidence type="ECO:0000259" key="13">
    <source>
        <dbReference type="Pfam" id="PF02355"/>
    </source>
</evidence>
<comment type="subcellular location">
    <subcellularLocation>
        <location evidence="1 12">Cell membrane</location>
        <topology evidence="1 12">Multi-pass membrane protein</topology>
    </subcellularLocation>
</comment>
<dbReference type="NCBIfam" id="TIGR00916">
    <property type="entry name" value="2A0604s01"/>
    <property type="match status" value="1"/>
</dbReference>
<dbReference type="PANTHER" id="PTHR30081">
    <property type="entry name" value="PROTEIN-EXPORT MEMBRANE PROTEIN SEC"/>
    <property type="match status" value="1"/>
</dbReference>
<dbReference type="Gene3D" id="1.20.1640.10">
    <property type="entry name" value="Multidrug efflux transporter AcrB transmembrane domain"/>
    <property type="match status" value="1"/>
</dbReference>
<dbReference type="Proteomes" id="UP000199305">
    <property type="component" value="Unassembled WGS sequence"/>
</dbReference>
<dbReference type="NCBIfam" id="TIGR00966">
    <property type="entry name" value="transloc_SecF"/>
    <property type="match status" value="1"/>
</dbReference>
<dbReference type="GO" id="GO:0005886">
    <property type="term" value="C:plasma membrane"/>
    <property type="evidence" value="ECO:0007669"/>
    <property type="project" value="UniProtKB-SubCell"/>
</dbReference>
<dbReference type="InterPro" id="IPR022646">
    <property type="entry name" value="SecD/SecF_CS"/>
</dbReference>
<keyword evidence="5 12" id="KW-0653">Protein transport</keyword>
<evidence type="ECO:0000256" key="3">
    <source>
        <dbReference type="ARBA" id="ARBA00022475"/>
    </source>
</evidence>
<dbReference type="GO" id="GO:0006605">
    <property type="term" value="P:protein targeting"/>
    <property type="evidence" value="ECO:0007669"/>
    <property type="project" value="UniProtKB-UniRule"/>
</dbReference>
<dbReference type="Pfam" id="PF02355">
    <property type="entry name" value="SecD_SecF_C"/>
    <property type="match status" value="1"/>
</dbReference>
<evidence type="ECO:0000256" key="2">
    <source>
        <dbReference type="ARBA" id="ARBA00022448"/>
    </source>
</evidence>
<dbReference type="GO" id="GO:0065002">
    <property type="term" value="P:intracellular protein transmembrane transport"/>
    <property type="evidence" value="ECO:0007669"/>
    <property type="project" value="UniProtKB-UniRule"/>
</dbReference>
<dbReference type="PANTHER" id="PTHR30081:SF8">
    <property type="entry name" value="PROTEIN TRANSLOCASE SUBUNIT SECF"/>
    <property type="match status" value="1"/>
</dbReference>
<gene>
    <name evidence="12" type="primary">secF</name>
    <name evidence="14" type="ORF">SAMN05216212_0861</name>
</gene>
<feature type="domain" description="Protein export membrane protein SecD/SecF C-terminal" evidence="13">
    <location>
        <begin position="133"/>
        <end position="312"/>
    </location>
</feature>
<keyword evidence="4 12" id="KW-0812">Transmembrane</keyword>
<feature type="transmembrane region" description="Helical" evidence="12">
    <location>
        <begin position="159"/>
        <end position="176"/>
    </location>
</feature>
<evidence type="ECO:0000256" key="8">
    <source>
        <dbReference type="ARBA" id="ARBA00023136"/>
    </source>
</evidence>
<comment type="subunit">
    <text evidence="12">Forms a complex with SecD. Part of the essential Sec protein translocation apparatus which comprises SecA, SecYEG and auxiliary proteins SecDF-YajC and YidC.</text>
</comment>
<sequence>MSETTVKEGKITEYMGKRVFEFMRWRKLAAALSIVAVVASIAALAINGLKFGLDFTGGTQVEVGYEVAPQIEDVRGQLVDAGYEGATVVRFGSDNELLIKLPPEVTEKQTQASARSEEATQSIGDKVVGLLRQGTDGDVDLRRVEMVGPQIGEELRDDGGLGMLFALVVVMGYVALRFQYKFSVGAVAALIHDVIIVLGFFALLKLDFDLTVLAAVLAVIGYSLNDTIVVADRIRENFRKVRKADSEEIINISLSQTLGRTLMTSLTTLLVLFALQFFGGELIHNFSLALVVGVLVGTYSSIYVSANILMALGITKEDMMPPVKEGAELEEMP</sequence>
<dbReference type="Pfam" id="PF07549">
    <property type="entry name" value="Sec_GG"/>
    <property type="match status" value="1"/>
</dbReference>
<dbReference type="GO" id="GO:0043952">
    <property type="term" value="P:protein transport by the Sec complex"/>
    <property type="evidence" value="ECO:0007669"/>
    <property type="project" value="UniProtKB-UniRule"/>
</dbReference>
<dbReference type="AlphaFoldDB" id="A0A1G8WV68"/>
<comment type="function">
    <text evidence="9 12">Part of the Sec protein translocase complex. Interacts with the SecYEG preprotein conducting channel. SecDF uses the proton motive force (PMF) to complete protein translocation after the ATP-dependent function of SecA.</text>
</comment>
<dbReference type="EMBL" id="FNFH01000002">
    <property type="protein sequence ID" value="SDJ81956.1"/>
    <property type="molecule type" value="Genomic_DNA"/>
</dbReference>
<feature type="transmembrane region" description="Helical" evidence="12">
    <location>
        <begin position="28"/>
        <end position="46"/>
    </location>
</feature>
<feature type="transmembrane region" description="Helical" evidence="12">
    <location>
        <begin position="183"/>
        <end position="204"/>
    </location>
</feature>
<protein>
    <recommendedName>
        <fullName evidence="12">Protein-export membrane protein SecF</fullName>
    </recommendedName>
</protein>
<dbReference type="InterPro" id="IPR005665">
    <property type="entry name" value="SecF_bac"/>
</dbReference>
<evidence type="ECO:0000313" key="15">
    <source>
        <dbReference type="Proteomes" id="UP000199305"/>
    </source>
</evidence>
<feature type="transmembrane region" description="Helical" evidence="12">
    <location>
        <begin position="286"/>
        <end position="314"/>
    </location>
</feature>
<dbReference type="PRINTS" id="PR01755">
    <property type="entry name" value="SECFTRNLCASE"/>
</dbReference>
<evidence type="ECO:0000256" key="1">
    <source>
        <dbReference type="ARBA" id="ARBA00004651"/>
    </source>
</evidence>
<dbReference type="InterPro" id="IPR048634">
    <property type="entry name" value="SecD_SecF_C"/>
</dbReference>
<dbReference type="SUPFAM" id="SSF82866">
    <property type="entry name" value="Multidrug efflux transporter AcrB transmembrane domain"/>
    <property type="match status" value="1"/>
</dbReference>
<feature type="transmembrane region" description="Helical" evidence="12">
    <location>
        <begin position="210"/>
        <end position="231"/>
    </location>
</feature>
<keyword evidence="15" id="KW-1185">Reference proteome</keyword>
<evidence type="ECO:0000256" key="11">
    <source>
        <dbReference type="ARBA" id="ARBA00061053"/>
    </source>
</evidence>
<dbReference type="GO" id="GO:0015450">
    <property type="term" value="F:protein-transporting ATPase activity"/>
    <property type="evidence" value="ECO:0007669"/>
    <property type="project" value="InterPro"/>
</dbReference>
<dbReference type="RefSeq" id="WP_091508978.1">
    <property type="nucleotide sequence ID" value="NZ_FNFH01000002.1"/>
</dbReference>
<accession>A0A1G8WV68</accession>
<dbReference type="InterPro" id="IPR055344">
    <property type="entry name" value="SecD_SecF_C_bact"/>
</dbReference>
<evidence type="ECO:0000256" key="6">
    <source>
        <dbReference type="ARBA" id="ARBA00022989"/>
    </source>
</evidence>
<reference evidence="15" key="1">
    <citation type="submission" date="2016-10" db="EMBL/GenBank/DDBJ databases">
        <authorList>
            <person name="Varghese N."/>
            <person name="Submissions S."/>
        </authorList>
    </citation>
    <scope>NUCLEOTIDE SEQUENCE [LARGE SCALE GENOMIC DNA]</scope>
    <source>
        <strain evidence="15">CGMCC 1.10658</strain>
    </source>
</reference>
<dbReference type="FunFam" id="1.20.1640.10:FF:000024">
    <property type="entry name" value="Multifunctional fusion protein"/>
    <property type="match status" value="1"/>
</dbReference>
<organism evidence="14 15">
    <name type="scientific">Microbulbifer yueqingensis</name>
    <dbReference type="NCBI Taxonomy" id="658219"/>
    <lineage>
        <taxon>Bacteria</taxon>
        <taxon>Pseudomonadati</taxon>
        <taxon>Pseudomonadota</taxon>
        <taxon>Gammaproteobacteria</taxon>
        <taxon>Cellvibrionales</taxon>
        <taxon>Microbulbiferaceae</taxon>
        <taxon>Microbulbifer</taxon>
    </lineage>
</organism>
<keyword evidence="2 12" id="KW-0813">Transport</keyword>
<keyword evidence="8 12" id="KW-0472">Membrane</keyword>
<evidence type="ECO:0000256" key="9">
    <source>
        <dbReference type="ARBA" id="ARBA00059018"/>
    </source>
</evidence>
<keyword evidence="7 12" id="KW-0811">Translocation</keyword>
<keyword evidence="6 12" id="KW-1133">Transmembrane helix</keyword>
<evidence type="ECO:0000256" key="4">
    <source>
        <dbReference type="ARBA" id="ARBA00022692"/>
    </source>
</evidence>
<dbReference type="InterPro" id="IPR022645">
    <property type="entry name" value="SecD/SecF_bac"/>
</dbReference>
<evidence type="ECO:0000256" key="12">
    <source>
        <dbReference type="HAMAP-Rule" id="MF_01464"/>
    </source>
</evidence>
<proteinExistence type="inferred from homology"/>
<dbReference type="STRING" id="658219.SAMN05216212_0861"/>
<feature type="transmembrane region" description="Helical" evidence="12">
    <location>
        <begin position="262"/>
        <end position="280"/>
    </location>
</feature>
<comment type="similarity">
    <text evidence="10">In the C-terminal section; belongs to the SecD/SecF family. SecF subfamily.</text>
</comment>
<name>A0A1G8WV68_9GAMM</name>
<evidence type="ECO:0000313" key="14">
    <source>
        <dbReference type="EMBL" id="SDJ81956.1"/>
    </source>
</evidence>
<comment type="similarity">
    <text evidence="11">In the N-terminal section; belongs to the SecD/SecF family. SecD subfamily.</text>
</comment>
<evidence type="ECO:0000256" key="7">
    <source>
        <dbReference type="ARBA" id="ARBA00023010"/>
    </source>
</evidence>
<dbReference type="HAMAP" id="MF_01464_B">
    <property type="entry name" value="SecF_B"/>
    <property type="match status" value="1"/>
</dbReference>
<dbReference type="InterPro" id="IPR022813">
    <property type="entry name" value="SecD/SecF_arch_bac"/>
</dbReference>